<dbReference type="InterPro" id="IPR052516">
    <property type="entry name" value="N-heterocyclic_Hydroxylase"/>
</dbReference>
<evidence type="ECO:0000259" key="1">
    <source>
        <dbReference type="SMART" id="SM01008"/>
    </source>
</evidence>
<name>A0A940N2A2_9PROT</name>
<sequence length="752" mass="79352">MDGMINPGTEDFLGTPLSDVTIPEAGVANLSRRGLFGVGAGALLLGVMVKARPARAQGEGLAAAAPRPGTQVAAFLEFHPDGKVRLLSPFVEGGQGIATAMAQIVGEELDVDPAQFIVDCAPPGADYLVVNGRRLTGGSLSVRSSYATMRQLGATARNLIVRAAAARLDVPEAELTTEPGKVVHKASSRTVPYAELVEAALKLQPSEVAALRDPATFRWIGKPVPRIDIRDKSTGRAQYAIDLQVENMLQGAVTHAPRLGQEPGALANEAEVRAMPGVHSVHKLPGAVAVLADRWWRARKAVEALQVTWADAPNPNALPADFSSAGMLATLRAEKGAGAPAEENGDLAAAFAGAAKTIEAEYDAPYIAHAQLEPPSAAARFNVDGTLDLWVPNQAPEMFQATAARMAGLEPGKVKVHSPILGGFFGRHFLYEAAAPYPQAIALAKAVNRPVKVLWTREEEFLRDGYRPMGFVRFKGAVGADGMPVALQAAAIGEGPIGRYFTQSQPVDSSMVEGIAGKPYAIAAKRVDCVKVKQPTIISFWRSVGHSMNDFFYESFLDELATAGGKDPFEMRLAMLGDKPRQATLLREVAALSGGWKRGPFEVDGIRRARGVAMASPFGSEVATIAEVSITGGEIRVHDLWIAIDPGRAVNPAIIEAQVQSAAAIGLSSSLLEEITYDAGVPQQRNYDTYPILPLARMPRIHVKVVESGAALGGVGEPGVPGVPPAVANAVAALTGQRIRSLPLSKARLGSS</sequence>
<feature type="domain" description="Aldehyde oxidase/xanthine dehydrogenase a/b hammerhead" evidence="1">
    <location>
        <begin position="234"/>
        <end position="313"/>
    </location>
</feature>
<dbReference type="InterPro" id="IPR037165">
    <property type="entry name" value="AldOxase/xan_DH_Mopterin-bd_sf"/>
</dbReference>
<keyword evidence="3" id="KW-1185">Reference proteome</keyword>
<dbReference type="Gene3D" id="3.90.1170.50">
    <property type="entry name" value="Aldehyde oxidase/xanthine dehydrogenase, a/b hammerhead"/>
    <property type="match status" value="1"/>
</dbReference>
<dbReference type="PANTHER" id="PTHR47495:SF1">
    <property type="entry name" value="BLL3820 PROTEIN"/>
    <property type="match status" value="1"/>
</dbReference>
<dbReference type="PIRSF" id="PIRSF036389">
    <property type="entry name" value="IOR_B"/>
    <property type="match status" value="1"/>
</dbReference>
<gene>
    <name evidence="2" type="ORF">J5Y10_21815</name>
</gene>
<proteinExistence type="predicted"/>
<dbReference type="AlphaFoldDB" id="A0A940N2A2"/>
<dbReference type="InterPro" id="IPR000674">
    <property type="entry name" value="Ald_Oxase/Xan_DH_a/b"/>
</dbReference>
<dbReference type="InterPro" id="IPR036856">
    <property type="entry name" value="Ald_Oxase/Xan_DH_a/b_sf"/>
</dbReference>
<dbReference type="Pfam" id="PF20256">
    <property type="entry name" value="MoCoBD_2"/>
    <property type="match status" value="2"/>
</dbReference>
<dbReference type="EMBL" id="JAGIZA010000017">
    <property type="protein sequence ID" value="MBP0495437.1"/>
    <property type="molecule type" value="Genomic_DNA"/>
</dbReference>
<dbReference type="PANTHER" id="PTHR47495">
    <property type="entry name" value="ALDEHYDE DEHYDROGENASE"/>
    <property type="match status" value="1"/>
</dbReference>
<dbReference type="InterPro" id="IPR046867">
    <property type="entry name" value="AldOxase/xan_DH_MoCoBD2"/>
</dbReference>
<reference evidence="2" key="1">
    <citation type="submission" date="2021-03" db="EMBL/GenBank/DDBJ databases">
        <authorList>
            <person name="So Y."/>
        </authorList>
    </citation>
    <scope>NUCLEOTIDE SEQUENCE</scope>
    <source>
        <strain evidence="2">SG15</strain>
    </source>
</reference>
<dbReference type="InterPro" id="IPR012368">
    <property type="entry name" value="OxRdtase_Mopterin-bd_su_IorB"/>
</dbReference>
<dbReference type="Pfam" id="PF02738">
    <property type="entry name" value="MoCoBD_1"/>
    <property type="match status" value="1"/>
</dbReference>
<protein>
    <submittedName>
        <fullName evidence="2">Xanthine dehydrogenase family protein molybdopterin-binding subunit</fullName>
    </submittedName>
</protein>
<dbReference type="Proteomes" id="UP000677537">
    <property type="component" value="Unassembled WGS sequence"/>
</dbReference>
<dbReference type="GO" id="GO:0016491">
    <property type="term" value="F:oxidoreductase activity"/>
    <property type="evidence" value="ECO:0007669"/>
    <property type="project" value="InterPro"/>
</dbReference>
<dbReference type="SUPFAM" id="SSF54665">
    <property type="entry name" value="CO dehydrogenase molybdoprotein N-domain-like"/>
    <property type="match status" value="1"/>
</dbReference>
<dbReference type="SUPFAM" id="SSF56003">
    <property type="entry name" value="Molybdenum cofactor-binding domain"/>
    <property type="match status" value="2"/>
</dbReference>
<dbReference type="SMART" id="SM01008">
    <property type="entry name" value="Ald_Xan_dh_C"/>
    <property type="match status" value="1"/>
</dbReference>
<dbReference type="InterPro" id="IPR008274">
    <property type="entry name" value="AldOxase/xan_DH_MoCoBD1"/>
</dbReference>
<accession>A0A940N2A2</accession>
<organism evidence="2 3">
    <name type="scientific">Roseomonas indoligenes</name>
    <dbReference type="NCBI Taxonomy" id="2820811"/>
    <lineage>
        <taxon>Bacteria</taxon>
        <taxon>Pseudomonadati</taxon>
        <taxon>Pseudomonadota</taxon>
        <taxon>Alphaproteobacteria</taxon>
        <taxon>Acetobacterales</taxon>
        <taxon>Roseomonadaceae</taxon>
        <taxon>Roseomonas</taxon>
    </lineage>
</organism>
<dbReference type="Gene3D" id="3.30.365.10">
    <property type="entry name" value="Aldehyde oxidase/xanthine dehydrogenase, molybdopterin binding domain"/>
    <property type="match status" value="4"/>
</dbReference>
<evidence type="ECO:0000313" key="3">
    <source>
        <dbReference type="Proteomes" id="UP000677537"/>
    </source>
</evidence>
<comment type="caution">
    <text evidence="2">The sequence shown here is derived from an EMBL/GenBank/DDBJ whole genome shotgun (WGS) entry which is preliminary data.</text>
</comment>
<evidence type="ECO:0000313" key="2">
    <source>
        <dbReference type="EMBL" id="MBP0495437.1"/>
    </source>
</evidence>
<dbReference type="RefSeq" id="WP_209376237.1">
    <property type="nucleotide sequence ID" value="NZ_JAGIZA010000017.1"/>
</dbReference>